<name>A0A1H7J777_OLID1</name>
<keyword evidence="2" id="KW-1185">Reference proteome</keyword>
<accession>A0A1H7J777</accession>
<evidence type="ECO:0000313" key="1">
    <source>
        <dbReference type="EMBL" id="SEK70052.1"/>
    </source>
</evidence>
<reference evidence="2" key="1">
    <citation type="submission" date="2016-10" db="EMBL/GenBank/DDBJ databases">
        <authorList>
            <person name="Varghese N."/>
            <person name="Submissions S."/>
        </authorList>
    </citation>
    <scope>NUCLEOTIDE SEQUENCE [LARGE SCALE GENOMIC DNA]</scope>
    <source>
        <strain evidence="2">DSM 18733</strain>
    </source>
</reference>
<evidence type="ECO:0000313" key="2">
    <source>
        <dbReference type="Proteomes" id="UP000199421"/>
    </source>
</evidence>
<dbReference type="OrthoDB" id="8858565at2"/>
<gene>
    <name evidence="1" type="ORF">SAMN05661044_00928</name>
</gene>
<dbReference type="RefSeq" id="WP_093319058.1">
    <property type="nucleotide sequence ID" value="NZ_FOAF01000001.1"/>
</dbReference>
<proteinExistence type="predicted"/>
<dbReference type="AlphaFoldDB" id="A0A1H7J777"/>
<organism evidence="1 2">
    <name type="scientific">Olivibacter domesticus</name>
    <name type="common">Pseudosphingobacterium domesticum</name>
    <dbReference type="NCBI Taxonomy" id="407022"/>
    <lineage>
        <taxon>Bacteria</taxon>
        <taxon>Pseudomonadati</taxon>
        <taxon>Bacteroidota</taxon>
        <taxon>Sphingobacteriia</taxon>
        <taxon>Sphingobacteriales</taxon>
        <taxon>Sphingobacteriaceae</taxon>
        <taxon>Olivibacter</taxon>
    </lineage>
</organism>
<dbReference type="EMBL" id="FOAF01000001">
    <property type="protein sequence ID" value="SEK70052.1"/>
    <property type="molecule type" value="Genomic_DNA"/>
</dbReference>
<dbReference type="STRING" id="407022.SAMN05661044_00928"/>
<sequence>MKIYRYDDDHGKWTVNNFPFNESNLNPNVQEKAVEIANKLYEEGEPEGDLLYDKAVAKAKEWFLEMEG</sequence>
<protein>
    <recommendedName>
        <fullName evidence="3">DUF2188 domain-containing protein</fullName>
    </recommendedName>
</protein>
<dbReference type="Proteomes" id="UP000199421">
    <property type="component" value="Unassembled WGS sequence"/>
</dbReference>
<evidence type="ECO:0008006" key="3">
    <source>
        <dbReference type="Google" id="ProtNLM"/>
    </source>
</evidence>